<reference evidence="2" key="2">
    <citation type="submission" date="2021-08" db="EMBL/GenBank/DDBJ databases">
        <authorList>
            <person name="Gostincar C."/>
            <person name="Sun X."/>
            <person name="Song Z."/>
            <person name="Gunde-Cimerman N."/>
        </authorList>
    </citation>
    <scope>NUCLEOTIDE SEQUENCE</scope>
    <source>
        <strain evidence="2">EXF-9911</strain>
    </source>
</reference>
<organism evidence="2 3">
    <name type="scientific">Aureobasidium melanogenum</name>
    <name type="common">Aureobasidium pullulans var. melanogenum</name>
    <dbReference type="NCBI Taxonomy" id="46634"/>
    <lineage>
        <taxon>Eukaryota</taxon>
        <taxon>Fungi</taxon>
        <taxon>Dikarya</taxon>
        <taxon>Ascomycota</taxon>
        <taxon>Pezizomycotina</taxon>
        <taxon>Dothideomycetes</taxon>
        <taxon>Dothideomycetidae</taxon>
        <taxon>Dothideales</taxon>
        <taxon>Saccotheciaceae</taxon>
        <taxon>Aureobasidium</taxon>
    </lineage>
</organism>
<accession>A0A9P8EPH3</accession>
<evidence type="ECO:0000313" key="3">
    <source>
        <dbReference type="Proteomes" id="UP000779574"/>
    </source>
</evidence>
<gene>
    <name evidence="2" type="ORF">KCU76_g4289</name>
</gene>
<reference evidence="2" key="1">
    <citation type="journal article" date="2021" name="J Fungi (Basel)">
        <title>Virulence traits and population genomics of the black yeast Aureobasidium melanogenum.</title>
        <authorList>
            <person name="Cernosa A."/>
            <person name="Sun X."/>
            <person name="Gostincar C."/>
            <person name="Fang C."/>
            <person name="Gunde-Cimerman N."/>
            <person name="Song Z."/>
        </authorList>
    </citation>
    <scope>NUCLEOTIDE SEQUENCE</scope>
    <source>
        <strain evidence="2">EXF-9911</strain>
    </source>
</reference>
<dbReference type="PANTHER" id="PTHR40780">
    <property type="entry name" value="DUF3669 DOMAIN-CONTAINING PROTEIN"/>
    <property type="match status" value="1"/>
</dbReference>
<protein>
    <recommendedName>
        <fullName evidence="1">DUF3669 domain-containing protein</fullName>
    </recommendedName>
</protein>
<dbReference type="OrthoDB" id="2993351at2759"/>
<dbReference type="PANTHER" id="PTHR40780:SF3">
    <property type="entry name" value="DUF3669 DOMAIN-CONTAINING PROTEIN"/>
    <property type="match status" value="1"/>
</dbReference>
<sequence>MLHYDIRGHPIAAAPIRGSDNTIPLAPLRIGAGHCGSVWTTTDATWVIKRADGSPHRYLWKEYYMQNRILNHYSKSKPPKALIPASFWYSINEECWVMCSERIPPLSTEFRDALVDRFCPEEVKQGVKEKDTVCIARLYLGRRHSGRPSRFFSLNNYVLCLDSMEQLELPVHEYAEAIADTLATLHWDAEIDANDVEFVLGSRRQLDISALKPGLSSSEIANMLYNWPTRCVLVDYRPIDPPRPQPSTKLSASTTGDSQVWVLDFDCCDAITMDIEGVEKAALSAHINDPYHPKPCTPESKDFELWEAFRKRYLATGAEIIKRKGLDEKLPRLFIDRGPYCARHSQETGR</sequence>
<dbReference type="InterPro" id="IPR022137">
    <property type="entry name" value="Znf_prot_DUF3669"/>
</dbReference>
<comment type="caution">
    <text evidence="2">The sequence shown here is derived from an EMBL/GenBank/DDBJ whole genome shotgun (WGS) entry which is preliminary data.</text>
</comment>
<dbReference type="AlphaFoldDB" id="A0A9P8EPH3"/>
<proteinExistence type="predicted"/>
<evidence type="ECO:0000313" key="2">
    <source>
        <dbReference type="EMBL" id="KAG9695704.1"/>
    </source>
</evidence>
<evidence type="ECO:0000259" key="1">
    <source>
        <dbReference type="Pfam" id="PF12417"/>
    </source>
</evidence>
<name>A0A9P8EPH3_AURME</name>
<dbReference type="Pfam" id="PF12417">
    <property type="entry name" value="DUF3669"/>
    <property type="match status" value="1"/>
</dbReference>
<dbReference type="Proteomes" id="UP000779574">
    <property type="component" value="Unassembled WGS sequence"/>
</dbReference>
<feature type="non-terminal residue" evidence="2">
    <location>
        <position position="1"/>
    </location>
</feature>
<feature type="domain" description="DUF3669" evidence="1">
    <location>
        <begin position="260"/>
        <end position="324"/>
    </location>
</feature>
<dbReference type="EMBL" id="JAHFXF010000123">
    <property type="protein sequence ID" value="KAG9695704.1"/>
    <property type="molecule type" value="Genomic_DNA"/>
</dbReference>